<name>A0A1P8QUB4_METEX</name>
<gene>
    <name evidence="1" type="ORF">TK0001_3474</name>
</gene>
<organism evidence="1 2">
    <name type="scientific">Methylorubrum extorquens</name>
    <name type="common">Methylobacterium dichloromethanicum</name>
    <name type="synonym">Methylobacterium extorquens</name>
    <dbReference type="NCBI Taxonomy" id="408"/>
    <lineage>
        <taxon>Bacteria</taxon>
        <taxon>Pseudomonadati</taxon>
        <taxon>Pseudomonadota</taxon>
        <taxon>Alphaproteobacteria</taxon>
        <taxon>Hyphomicrobiales</taxon>
        <taxon>Methylobacteriaceae</taxon>
        <taxon>Methylorubrum</taxon>
    </lineage>
</organism>
<proteinExistence type="predicted"/>
<sequence length="155" mass="16495">MRAVMRALPFVGLAFVLLGPAAEARPARQHVAGSEHAVLAPLEEAATACFAETVVSNPKAMRLARDGRWYEAAGVTGFLCRPEVDRMAVAHDRIYGPGTGARYFKGAYARHLDKQLAARLQPLLETKAMASAEPPAEKAALIDSAMESAPGSADH</sequence>
<dbReference type="GeneID" id="72990073"/>
<evidence type="ECO:0000313" key="2">
    <source>
        <dbReference type="Proteomes" id="UP000233769"/>
    </source>
</evidence>
<dbReference type="Proteomes" id="UP000233769">
    <property type="component" value="Chromosome tk0001"/>
</dbReference>
<evidence type="ECO:0000313" key="1">
    <source>
        <dbReference type="EMBL" id="SOR30076.1"/>
    </source>
</evidence>
<dbReference type="EMBL" id="LT962688">
    <property type="protein sequence ID" value="SOR30076.1"/>
    <property type="molecule type" value="Genomic_DNA"/>
</dbReference>
<protein>
    <submittedName>
        <fullName evidence="1">Uncharacterized protein</fullName>
    </submittedName>
</protein>
<dbReference type="RefSeq" id="WP_012253818.1">
    <property type="nucleotide sequence ID" value="NZ_CP019322.1"/>
</dbReference>
<dbReference type="AlphaFoldDB" id="A0A1P8QUB4"/>
<accession>A0A1P8QUB4</accession>
<reference evidence="2" key="1">
    <citation type="submission" date="2017-10" db="EMBL/GenBank/DDBJ databases">
        <authorList>
            <person name="Regsiter A."/>
            <person name="William W."/>
        </authorList>
    </citation>
    <scope>NUCLEOTIDE SEQUENCE [LARGE SCALE GENOMIC DNA]</scope>
</reference>